<comment type="similarity">
    <text evidence="7">Belongs to the CrgA family.</text>
</comment>
<comment type="subcellular location">
    <subcellularLocation>
        <location evidence="7">Cell membrane</location>
        <topology evidence="7">Multi-pass membrane protein</topology>
    </subcellularLocation>
</comment>
<evidence type="ECO:0000256" key="4">
    <source>
        <dbReference type="ARBA" id="ARBA00022989"/>
    </source>
</evidence>
<evidence type="ECO:0000256" key="2">
    <source>
        <dbReference type="ARBA" id="ARBA00022618"/>
    </source>
</evidence>
<dbReference type="EMBL" id="PVUE01000004">
    <property type="protein sequence ID" value="PRZ42764.1"/>
    <property type="molecule type" value="Genomic_DNA"/>
</dbReference>
<keyword evidence="2 7" id="KW-0132">Cell division</keyword>
<evidence type="ECO:0000256" key="8">
    <source>
        <dbReference type="SAM" id="MobiDB-lite"/>
    </source>
</evidence>
<feature type="region of interest" description="Disordered" evidence="8">
    <location>
        <begin position="1"/>
        <end position="32"/>
    </location>
</feature>
<evidence type="ECO:0000256" key="1">
    <source>
        <dbReference type="ARBA" id="ARBA00022475"/>
    </source>
</evidence>
<gene>
    <name evidence="7" type="primary">crgA</name>
    <name evidence="9" type="ORF">CLV47_104110</name>
</gene>
<dbReference type="Proteomes" id="UP000237752">
    <property type="component" value="Unassembled WGS sequence"/>
</dbReference>
<keyword evidence="5 7" id="KW-0472">Membrane</keyword>
<keyword evidence="3 7" id="KW-0812">Transmembrane</keyword>
<evidence type="ECO:0000313" key="10">
    <source>
        <dbReference type="Proteomes" id="UP000237752"/>
    </source>
</evidence>
<dbReference type="HAMAP" id="MF_00631">
    <property type="entry name" value="CrgA"/>
    <property type="match status" value="1"/>
</dbReference>
<keyword evidence="4 7" id="KW-1133">Transmembrane helix</keyword>
<feature type="transmembrane region" description="Helical" evidence="7">
    <location>
        <begin position="61"/>
        <end position="85"/>
    </location>
</feature>
<dbReference type="AlphaFoldDB" id="A0A2T1A2J5"/>
<keyword evidence="6 7" id="KW-0131">Cell cycle</keyword>
<dbReference type="GO" id="GO:0005886">
    <property type="term" value="C:plasma membrane"/>
    <property type="evidence" value="ECO:0007669"/>
    <property type="project" value="UniProtKB-SubCell"/>
</dbReference>
<dbReference type="GO" id="GO:0051301">
    <property type="term" value="P:cell division"/>
    <property type="evidence" value="ECO:0007669"/>
    <property type="project" value="UniProtKB-UniRule"/>
</dbReference>
<keyword evidence="10" id="KW-1185">Reference proteome</keyword>
<evidence type="ECO:0000256" key="7">
    <source>
        <dbReference type="HAMAP-Rule" id="MF_00631"/>
    </source>
</evidence>
<evidence type="ECO:0000256" key="5">
    <source>
        <dbReference type="ARBA" id="ARBA00023136"/>
    </source>
</evidence>
<dbReference type="OrthoDB" id="5189646at2"/>
<comment type="function">
    <text evidence="7">Involved in cell division.</text>
</comment>
<proteinExistence type="inferred from homology"/>
<name>A0A2T1A2J5_9ACTN</name>
<evidence type="ECO:0000313" key="9">
    <source>
        <dbReference type="EMBL" id="PRZ42764.1"/>
    </source>
</evidence>
<keyword evidence="1 7" id="KW-1003">Cell membrane</keyword>
<accession>A0A2T1A2J5</accession>
<feature type="transmembrane region" description="Helical" evidence="7">
    <location>
        <begin position="35"/>
        <end position="55"/>
    </location>
</feature>
<evidence type="ECO:0000256" key="3">
    <source>
        <dbReference type="ARBA" id="ARBA00022692"/>
    </source>
</evidence>
<sequence length="90" mass="9979">MPKSKVRKKAAYTPPADTLPSARTRAAAKEPSPPWWAPVMVLLMVAGLAYIVVFYVRGDKIPFMISLGAWNYVVGFAPIIVGLVMSMKWR</sequence>
<evidence type="ECO:0000256" key="6">
    <source>
        <dbReference type="ARBA" id="ARBA00023306"/>
    </source>
</evidence>
<protein>
    <recommendedName>
        <fullName evidence="7">Cell division protein CrgA</fullName>
    </recommendedName>
</protein>
<feature type="compositionally biased region" description="Basic residues" evidence="8">
    <location>
        <begin position="1"/>
        <end position="10"/>
    </location>
</feature>
<dbReference type="InterPro" id="IPR009619">
    <property type="entry name" value="CrgA"/>
</dbReference>
<organism evidence="9 10">
    <name type="scientific">Antricoccus suffuscus</name>
    <dbReference type="NCBI Taxonomy" id="1629062"/>
    <lineage>
        <taxon>Bacteria</taxon>
        <taxon>Bacillati</taxon>
        <taxon>Actinomycetota</taxon>
        <taxon>Actinomycetes</taxon>
        <taxon>Geodermatophilales</taxon>
        <taxon>Antricoccaceae</taxon>
        <taxon>Antricoccus</taxon>
    </lineage>
</organism>
<reference evidence="9 10" key="1">
    <citation type="submission" date="2018-03" db="EMBL/GenBank/DDBJ databases">
        <title>Genomic Encyclopedia of Archaeal and Bacterial Type Strains, Phase II (KMG-II): from individual species to whole genera.</title>
        <authorList>
            <person name="Goeker M."/>
        </authorList>
    </citation>
    <scope>NUCLEOTIDE SEQUENCE [LARGE SCALE GENOMIC DNA]</scope>
    <source>
        <strain evidence="9 10">DSM 100065</strain>
    </source>
</reference>
<dbReference type="Pfam" id="PF06781">
    <property type="entry name" value="CrgA"/>
    <property type="match status" value="1"/>
</dbReference>
<comment type="caution">
    <text evidence="9">The sequence shown here is derived from an EMBL/GenBank/DDBJ whole genome shotgun (WGS) entry which is preliminary data.</text>
</comment>
<dbReference type="RefSeq" id="WP_106348417.1">
    <property type="nucleotide sequence ID" value="NZ_PVUE01000004.1"/>
</dbReference>